<comment type="caution">
    <text evidence="1">The sequence shown here is derived from an EMBL/GenBank/DDBJ whole genome shotgun (WGS) entry which is preliminary data.</text>
</comment>
<gene>
    <name evidence="1" type="ORF">ABB30_12690</name>
</gene>
<protein>
    <submittedName>
        <fullName evidence="1">Uncharacterized protein</fullName>
    </submittedName>
</protein>
<dbReference type="PATRIC" id="fig|336566.3.peg.2043"/>
<evidence type="ECO:0000313" key="1">
    <source>
        <dbReference type="EMBL" id="KRG75045.1"/>
    </source>
</evidence>
<dbReference type="EMBL" id="LDJM01000034">
    <property type="protein sequence ID" value="KRG75045.1"/>
    <property type="molecule type" value="Genomic_DNA"/>
</dbReference>
<dbReference type="RefSeq" id="WP_057638684.1">
    <property type="nucleotide sequence ID" value="NZ_LDJM01000034.1"/>
</dbReference>
<dbReference type="Proteomes" id="UP000050956">
    <property type="component" value="Unassembled WGS sequence"/>
</dbReference>
<accession>A0A0R0D0Q5</accession>
<evidence type="ECO:0000313" key="2">
    <source>
        <dbReference type="Proteomes" id="UP000050956"/>
    </source>
</evidence>
<reference evidence="1 2" key="1">
    <citation type="submission" date="2015-05" db="EMBL/GenBank/DDBJ databases">
        <title>Genome sequencing and analysis of members of genus Stenotrophomonas.</title>
        <authorList>
            <person name="Patil P.P."/>
            <person name="Midha S."/>
            <person name="Patil P.B."/>
        </authorList>
    </citation>
    <scope>NUCLEOTIDE SEQUENCE [LARGE SCALE GENOMIC DNA]</scope>
    <source>
        <strain evidence="1 2">DSM 24757</strain>
    </source>
</reference>
<proteinExistence type="predicted"/>
<sequence length="101" mass="11593">MSYYEVMSNEYRFARVYPHLIQQFMPKDIGRIVKFLASEFGMVIDGLYLENYKTPDVVVVMSGKLPMAAIKERFGNMRGIRFGEHVVVSEETFSSLEGSVI</sequence>
<dbReference type="AlphaFoldDB" id="A0A0R0D0Q5"/>
<keyword evidence="2" id="KW-1185">Reference proteome</keyword>
<name>A0A0R0D0Q5_9GAMM</name>
<organism evidence="1 2">
    <name type="scientific">Stenotrophomonas ginsengisoli</name>
    <dbReference type="NCBI Taxonomy" id="336566"/>
    <lineage>
        <taxon>Bacteria</taxon>
        <taxon>Pseudomonadati</taxon>
        <taxon>Pseudomonadota</taxon>
        <taxon>Gammaproteobacteria</taxon>
        <taxon>Lysobacterales</taxon>
        <taxon>Lysobacteraceae</taxon>
        <taxon>Stenotrophomonas</taxon>
    </lineage>
</organism>